<accession>A0A542ZQ33</accession>
<evidence type="ECO:0000256" key="4">
    <source>
        <dbReference type="ARBA" id="ARBA00022729"/>
    </source>
</evidence>
<keyword evidence="8" id="KW-1185">Reference proteome</keyword>
<evidence type="ECO:0000256" key="3">
    <source>
        <dbReference type="ARBA" id="ARBA00022448"/>
    </source>
</evidence>
<comment type="caution">
    <text evidence="7">The sequence shown here is derived from an EMBL/GenBank/DDBJ whole genome shotgun (WGS) entry which is preliminary data.</text>
</comment>
<dbReference type="Pfam" id="PF00496">
    <property type="entry name" value="SBP_bac_5"/>
    <property type="match status" value="1"/>
</dbReference>
<comment type="subcellular location">
    <subcellularLocation>
        <location evidence="1">Cell envelope</location>
    </subcellularLocation>
</comment>
<dbReference type="PANTHER" id="PTHR30290:SF10">
    <property type="entry name" value="PERIPLASMIC OLIGOPEPTIDE-BINDING PROTEIN-RELATED"/>
    <property type="match status" value="1"/>
</dbReference>
<dbReference type="SUPFAM" id="SSF53850">
    <property type="entry name" value="Periplasmic binding protein-like II"/>
    <property type="match status" value="1"/>
</dbReference>
<proteinExistence type="inferred from homology"/>
<protein>
    <submittedName>
        <fullName evidence="7">Peptide/nickel transport system substrate-binding protein</fullName>
    </submittedName>
</protein>
<dbReference type="RefSeq" id="WP_142092188.1">
    <property type="nucleotide sequence ID" value="NZ_BAAAMD010000003.1"/>
</dbReference>
<feature type="domain" description="Solute-binding protein family 5" evidence="6">
    <location>
        <begin position="92"/>
        <end position="291"/>
    </location>
</feature>
<dbReference type="GO" id="GO:1904680">
    <property type="term" value="F:peptide transmembrane transporter activity"/>
    <property type="evidence" value="ECO:0007669"/>
    <property type="project" value="TreeGrafter"/>
</dbReference>
<name>A0A542ZQ33_9ACTN</name>
<evidence type="ECO:0000256" key="2">
    <source>
        <dbReference type="ARBA" id="ARBA00005695"/>
    </source>
</evidence>
<evidence type="ECO:0000259" key="6">
    <source>
        <dbReference type="Pfam" id="PF00496"/>
    </source>
</evidence>
<dbReference type="GO" id="GO:0030313">
    <property type="term" value="C:cell envelope"/>
    <property type="evidence" value="ECO:0007669"/>
    <property type="project" value="UniProtKB-SubCell"/>
</dbReference>
<dbReference type="Proteomes" id="UP000316196">
    <property type="component" value="Unassembled WGS sequence"/>
</dbReference>
<dbReference type="PANTHER" id="PTHR30290">
    <property type="entry name" value="PERIPLASMIC BINDING COMPONENT OF ABC TRANSPORTER"/>
    <property type="match status" value="1"/>
</dbReference>
<dbReference type="AlphaFoldDB" id="A0A542ZQ33"/>
<dbReference type="Gene3D" id="3.40.190.10">
    <property type="entry name" value="Periplasmic binding protein-like II"/>
    <property type="match status" value="1"/>
</dbReference>
<organism evidence="7 8">
    <name type="scientific">Propioniferax innocua</name>
    <dbReference type="NCBI Taxonomy" id="1753"/>
    <lineage>
        <taxon>Bacteria</taxon>
        <taxon>Bacillati</taxon>
        <taxon>Actinomycetota</taxon>
        <taxon>Actinomycetes</taxon>
        <taxon>Propionibacteriales</taxon>
        <taxon>Propionibacteriaceae</taxon>
        <taxon>Propioniferax</taxon>
    </lineage>
</organism>
<keyword evidence="3" id="KW-0813">Transport</keyword>
<sequence length="478" mass="53253">MRINRVLAALVITALTLGLGACSSEQASARSKQKIPLRIGVLQSPEIIADPVAATGKDSEAFIYNTFQRLMTVESGTGLLKPDAAAECLFIDEVTYSCTLNTQMQFTNGNKLTASDVKFSIDRAKALSKPGTSGVFLDTLEEAVIVEEDRVDFKLNQPDNQFGHVLASPAASIVDEEVYSATKIRPSAEAPVGSGPVQVIKHTEDELGYWSNTDYRGRNPAQTINQVIRTFDSPEEMRRAAEAGELDAIWDAAAMETIPEGFHEDRFTNGRVQWLRWNPESKLREQADVREYVRDAVQPMRSMRSILPRGTDTAVPVFDTGQRQPRSPRQASLKLWHEDLPDQEVVAENVASLLEEDQAVTVELTTKASEADLYLEDVKPWVRTPIAWFQPYLEDPLPGTEERNAQAVAEMRSAFTQPRKQEASTRLQQYVHDDATVVPLTVEDQRVHLGPTVELSRENEMENYMAPGFQLGVWGFSL</sequence>
<dbReference type="PROSITE" id="PS51257">
    <property type="entry name" value="PROKAR_LIPOPROTEIN"/>
    <property type="match status" value="1"/>
</dbReference>
<evidence type="ECO:0000256" key="1">
    <source>
        <dbReference type="ARBA" id="ARBA00004196"/>
    </source>
</evidence>
<gene>
    <name evidence="7" type="ORF">FB460_0091</name>
</gene>
<dbReference type="InterPro" id="IPR039424">
    <property type="entry name" value="SBP_5"/>
</dbReference>
<feature type="chain" id="PRO_5021723263" evidence="5">
    <location>
        <begin position="30"/>
        <end position="478"/>
    </location>
</feature>
<dbReference type="EMBL" id="VFOR01000001">
    <property type="protein sequence ID" value="TQL62320.1"/>
    <property type="molecule type" value="Genomic_DNA"/>
</dbReference>
<dbReference type="InterPro" id="IPR000914">
    <property type="entry name" value="SBP_5_dom"/>
</dbReference>
<comment type="similarity">
    <text evidence="2">Belongs to the bacterial solute-binding protein 5 family.</text>
</comment>
<evidence type="ECO:0000313" key="7">
    <source>
        <dbReference type="EMBL" id="TQL62320.1"/>
    </source>
</evidence>
<dbReference type="OrthoDB" id="9801912at2"/>
<evidence type="ECO:0000313" key="8">
    <source>
        <dbReference type="Proteomes" id="UP000316196"/>
    </source>
</evidence>
<feature type="signal peptide" evidence="5">
    <location>
        <begin position="1"/>
        <end position="29"/>
    </location>
</feature>
<reference evidence="7 8" key="1">
    <citation type="submission" date="2019-06" db="EMBL/GenBank/DDBJ databases">
        <title>Sequencing the genomes of 1000 actinobacteria strains.</title>
        <authorList>
            <person name="Klenk H.-P."/>
        </authorList>
    </citation>
    <scope>NUCLEOTIDE SEQUENCE [LARGE SCALE GENOMIC DNA]</scope>
    <source>
        <strain evidence="7 8">DSM 8251</strain>
    </source>
</reference>
<keyword evidence="4 5" id="KW-0732">Signal</keyword>
<evidence type="ECO:0000256" key="5">
    <source>
        <dbReference type="SAM" id="SignalP"/>
    </source>
</evidence>
<dbReference type="GO" id="GO:0015833">
    <property type="term" value="P:peptide transport"/>
    <property type="evidence" value="ECO:0007669"/>
    <property type="project" value="TreeGrafter"/>
</dbReference>